<dbReference type="InterPro" id="IPR008906">
    <property type="entry name" value="HATC_C_dom"/>
</dbReference>
<evidence type="ECO:0000256" key="6">
    <source>
        <dbReference type="ARBA" id="ARBA00023125"/>
    </source>
</evidence>
<evidence type="ECO:0000259" key="11">
    <source>
        <dbReference type="PROSITE" id="PS50808"/>
    </source>
</evidence>
<evidence type="ECO:0000256" key="9">
    <source>
        <dbReference type="PROSITE-ProRule" id="PRU00027"/>
    </source>
</evidence>
<evidence type="ECO:0000313" key="13">
    <source>
        <dbReference type="EMBL" id="KAK1160011.1"/>
    </source>
</evidence>
<keyword evidence="5" id="KW-0805">Transcription regulation</keyword>
<dbReference type="EMBL" id="JAGXEW010000027">
    <property type="protein sequence ID" value="KAK1156557.1"/>
    <property type="molecule type" value="Genomic_DNA"/>
</dbReference>
<reference evidence="13" key="1">
    <citation type="submission" date="2022-02" db="EMBL/GenBank/DDBJ databases">
        <title>Atlantic sturgeon de novo genome assembly.</title>
        <authorList>
            <person name="Stock M."/>
            <person name="Klopp C."/>
            <person name="Guiguen Y."/>
            <person name="Cabau C."/>
            <person name="Parinello H."/>
            <person name="Santidrian Yebra-Pimentel E."/>
            <person name="Kuhl H."/>
            <person name="Dirks R.P."/>
            <person name="Guessner J."/>
            <person name="Wuertz S."/>
            <person name="Du K."/>
            <person name="Schartl M."/>
        </authorList>
    </citation>
    <scope>NUCLEOTIDE SEQUENCE</scope>
    <source>
        <strain evidence="13">STURGEONOMICS-FGT-2020</strain>
        <tissue evidence="13">Whole blood</tissue>
    </source>
</reference>
<keyword evidence="4" id="KW-0862">Zinc</keyword>
<accession>A0AAD8D086</accession>
<name>A0AAD8D086_ACIOX</name>
<dbReference type="SMART" id="SM00614">
    <property type="entry name" value="ZnF_BED"/>
    <property type="match status" value="1"/>
</dbReference>
<evidence type="ECO:0000313" key="14">
    <source>
        <dbReference type="Proteomes" id="UP001230051"/>
    </source>
</evidence>
<evidence type="ECO:0000256" key="3">
    <source>
        <dbReference type="ARBA" id="ARBA00022771"/>
    </source>
</evidence>
<feature type="region of interest" description="Disordered" evidence="10">
    <location>
        <begin position="238"/>
        <end position="269"/>
    </location>
</feature>
<dbReference type="Pfam" id="PF05699">
    <property type="entry name" value="Dimer_Tnp_hAT"/>
    <property type="match status" value="1"/>
</dbReference>
<dbReference type="SUPFAM" id="SSF53098">
    <property type="entry name" value="Ribonuclease H-like"/>
    <property type="match status" value="1"/>
</dbReference>
<protein>
    <submittedName>
        <fullName evidence="13">Zinc finger BED domain-containing protein 4-like</fullName>
    </submittedName>
</protein>
<dbReference type="GO" id="GO:0008270">
    <property type="term" value="F:zinc ion binding"/>
    <property type="evidence" value="ECO:0007669"/>
    <property type="project" value="UniProtKB-KW"/>
</dbReference>
<keyword evidence="7" id="KW-0804">Transcription</keyword>
<dbReference type="GO" id="GO:0003677">
    <property type="term" value="F:DNA binding"/>
    <property type="evidence" value="ECO:0007669"/>
    <property type="project" value="UniProtKB-KW"/>
</dbReference>
<keyword evidence="3 9" id="KW-0863">Zinc-finger</keyword>
<evidence type="ECO:0000313" key="12">
    <source>
        <dbReference type="EMBL" id="KAK1156557.1"/>
    </source>
</evidence>
<keyword evidence="6" id="KW-0238">DNA-binding</keyword>
<evidence type="ECO:0000256" key="8">
    <source>
        <dbReference type="ARBA" id="ARBA00023242"/>
    </source>
</evidence>
<feature type="compositionally biased region" description="Acidic residues" evidence="10">
    <location>
        <begin position="254"/>
        <end position="269"/>
    </location>
</feature>
<evidence type="ECO:0000256" key="4">
    <source>
        <dbReference type="ARBA" id="ARBA00022833"/>
    </source>
</evidence>
<feature type="region of interest" description="Disordered" evidence="10">
    <location>
        <begin position="50"/>
        <end position="86"/>
    </location>
</feature>
<proteinExistence type="predicted"/>
<evidence type="ECO:0000256" key="5">
    <source>
        <dbReference type="ARBA" id="ARBA00023015"/>
    </source>
</evidence>
<dbReference type="InterPro" id="IPR003656">
    <property type="entry name" value="Znf_BED"/>
</dbReference>
<feature type="domain" description="BED-type" evidence="11">
    <location>
        <begin position="4"/>
        <end position="59"/>
    </location>
</feature>
<dbReference type="InterPro" id="IPR036236">
    <property type="entry name" value="Znf_C2H2_sf"/>
</dbReference>
<dbReference type="GO" id="GO:0005634">
    <property type="term" value="C:nucleus"/>
    <property type="evidence" value="ECO:0007669"/>
    <property type="project" value="UniProtKB-SubCell"/>
</dbReference>
<dbReference type="GO" id="GO:0046983">
    <property type="term" value="F:protein dimerization activity"/>
    <property type="evidence" value="ECO:0007669"/>
    <property type="project" value="InterPro"/>
</dbReference>
<organism evidence="13 14">
    <name type="scientific">Acipenser oxyrinchus oxyrinchus</name>
    <dbReference type="NCBI Taxonomy" id="40147"/>
    <lineage>
        <taxon>Eukaryota</taxon>
        <taxon>Metazoa</taxon>
        <taxon>Chordata</taxon>
        <taxon>Craniata</taxon>
        <taxon>Vertebrata</taxon>
        <taxon>Euteleostomi</taxon>
        <taxon>Actinopterygii</taxon>
        <taxon>Chondrostei</taxon>
        <taxon>Acipenseriformes</taxon>
        <taxon>Acipenseridae</taxon>
        <taxon>Acipenser</taxon>
    </lineage>
</organism>
<evidence type="ECO:0000256" key="2">
    <source>
        <dbReference type="ARBA" id="ARBA00022723"/>
    </source>
</evidence>
<evidence type="ECO:0000256" key="1">
    <source>
        <dbReference type="ARBA" id="ARBA00004123"/>
    </source>
</evidence>
<dbReference type="Pfam" id="PF02892">
    <property type="entry name" value="zf-BED"/>
    <property type="match status" value="1"/>
</dbReference>
<keyword evidence="14" id="KW-1185">Reference proteome</keyword>
<sequence>MSKRRASVIFEHFDIPDNAQAVCKAKCKHCPVEMSFNRKATSNLLNHMKRKHSSVPLESTSSQAKPRKPLLSALTTSTEKWSSTDPRQMQADRALVSLVAGKLLPVSLVQSSLFYAFMQETQPAYNIPSQQHFVHSLVREQHTLLHNKLQEHVKSAQSVCLTVALRSGKKASAYMGVTGHMIINYALKTVLFACKRVKGKHTADSVLKHYEQTVATYNMSSKIASVVMDNASTMGQACDLPGFHPQAQASQDSSDSESDLDGDSVSDDSLLESLPQHERCFAHSLQLVVRDGLKSSTQTTKVLAKVSSIVAHIRESTTATNLQEEQPKTQAANATRWNSQLKRARSVLSIDKEKLDSLDTAPLTARDRLVLKDFISIMTPFEEVEDRIQGDRVVTASLVIPSIRGIKRHLRSPSEYNSKLVTALMSSTEKHLSKYEDRTPYQRAAVLDPRLKLCCYESDQSSRLKEDLLALASTFTIDSHPQVEESSPPPCKKSCIFPFFEEEPQVEVTSPHAQEVETYLKEPCIPYNQDPLAFWKGNQYRFPRLSQLAQHYLCIPASSAPVQRLFSTAGKGFHPERTRLSDSNFETLMFIKANSGLV</sequence>
<dbReference type="InterPro" id="IPR012337">
    <property type="entry name" value="RNaseH-like_sf"/>
</dbReference>
<dbReference type="Proteomes" id="UP001230051">
    <property type="component" value="Unassembled WGS sequence"/>
</dbReference>
<feature type="compositionally biased region" description="Polar residues" evidence="10">
    <location>
        <begin position="73"/>
        <end position="86"/>
    </location>
</feature>
<dbReference type="EMBL" id="JAGXEW010000021">
    <property type="protein sequence ID" value="KAK1160011.1"/>
    <property type="molecule type" value="Genomic_DNA"/>
</dbReference>
<dbReference type="PANTHER" id="PTHR46481">
    <property type="entry name" value="ZINC FINGER BED DOMAIN-CONTAINING PROTEIN 4"/>
    <property type="match status" value="1"/>
</dbReference>
<comment type="caution">
    <text evidence="13">The sequence shown here is derived from an EMBL/GenBank/DDBJ whole genome shotgun (WGS) entry which is preliminary data.</text>
</comment>
<comment type="subcellular location">
    <subcellularLocation>
        <location evidence="1">Nucleus</location>
    </subcellularLocation>
</comment>
<dbReference type="GO" id="GO:0009791">
    <property type="term" value="P:post-embryonic development"/>
    <property type="evidence" value="ECO:0007669"/>
    <property type="project" value="UniProtKB-ARBA"/>
</dbReference>
<evidence type="ECO:0000256" key="10">
    <source>
        <dbReference type="SAM" id="MobiDB-lite"/>
    </source>
</evidence>
<dbReference type="PROSITE" id="PS50808">
    <property type="entry name" value="ZF_BED"/>
    <property type="match status" value="1"/>
</dbReference>
<evidence type="ECO:0000256" key="7">
    <source>
        <dbReference type="ARBA" id="ARBA00023163"/>
    </source>
</evidence>
<dbReference type="InterPro" id="IPR052035">
    <property type="entry name" value="ZnF_BED_domain_contain"/>
</dbReference>
<dbReference type="PANTHER" id="PTHR46481:SF10">
    <property type="entry name" value="ZINC FINGER BED DOMAIN-CONTAINING PROTEIN 39"/>
    <property type="match status" value="1"/>
</dbReference>
<dbReference type="SUPFAM" id="SSF57667">
    <property type="entry name" value="beta-beta-alpha zinc fingers"/>
    <property type="match status" value="1"/>
</dbReference>
<dbReference type="AlphaFoldDB" id="A0AAD8D086"/>
<keyword evidence="2" id="KW-0479">Metal-binding</keyword>
<gene>
    <name evidence="13" type="ORF">AOXY_G21504</name>
    <name evidence="12" type="ORF">AOXY_G25544</name>
</gene>
<keyword evidence="8" id="KW-0539">Nucleus</keyword>